<evidence type="ECO:0000313" key="3">
    <source>
        <dbReference type="Proteomes" id="UP001295740"/>
    </source>
</evidence>
<evidence type="ECO:0000313" key="2">
    <source>
        <dbReference type="EMBL" id="CAJ2502842.1"/>
    </source>
</evidence>
<proteinExistence type="predicted"/>
<gene>
    <name evidence="2" type="ORF">KHLLAP_LOCUS3310</name>
</gene>
<accession>A0AAI8VEB9</accession>
<dbReference type="EMBL" id="CAUWAG010000004">
    <property type="protein sequence ID" value="CAJ2502842.1"/>
    <property type="molecule type" value="Genomic_DNA"/>
</dbReference>
<organism evidence="2 3">
    <name type="scientific">Anthostomella pinea</name>
    <dbReference type="NCBI Taxonomy" id="933095"/>
    <lineage>
        <taxon>Eukaryota</taxon>
        <taxon>Fungi</taxon>
        <taxon>Dikarya</taxon>
        <taxon>Ascomycota</taxon>
        <taxon>Pezizomycotina</taxon>
        <taxon>Sordariomycetes</taxon>
        <taxon>Xylariomycetidae</taxon>
        <taxon>Xylariales</taxon>
        <taxon>Xylariaceae</taxon>
        <taxon>Anthostomella</taxon>
    </lineage>
</organism>
<dbReference type="AlphaFoldDB" id="A0AAI8VEB9"/>
<reference evidence="2" key="1">
    <citation type="submission" date="2023-10" db="EMBL/GenBank/DDBJ databases">
        <authorList>
            <person name="Hackl T."/>
        </authorList>
    </citation>
    <scope>NUCLEOTIDE SEQUENCE</scope>
</reference>
<dbReference type="Proteomes" id="UP001295740">
    <property type="component" value="Unassembled WGS sequence"/>
</dbReference>
<evidence type="ECO:0000256" key="1">
    <source>
        <dbReference type="SAM" id="SignalP"/>
    </source>
</evidence>
<name>A0AAI8VEB9_9PEZI</name>
<feature type="signal peptide" evidence="1">
    <location>
        <begin position="1"/>
        <end position="21"/>
    </location>
</feature>
<keyword evidence="1" id="KW-0732">Signal</keyword>
<keyword evidence="3" id="KW-1185">Reference proteome</keyword>
<comment type="caution">
    <text evidence="2">The sequence shown here is derived from an EMBL/GenBank/DDBJ whole genome shotgun (WGS) entry which is preliminary data.</text>
</comment>
<sequence>MKLSTCLQLAAAAANLTLAAATPSSSRERGIAGILHARDTCPMPVVGLKELDQNLCDQVKFDWGDDHKVKEEWTKILSKANVKSCPGHHGCPSDSSRRQLNSRGDIQGQCASDLNKCVVSASDGNYYEYDCTWGTCLGQSPWKTCRYFSDNVVNCT</sequence>
<protein>
    <submittedName>
        <fullName evidence="2">Uu.00g102360.m01.CDS01</fullName>
    </submittedName>
</protein>
<feature type="chain" id="PRO_5042519268" evidence="1">
    <location>
        <begin position="22"/>
        <end position="156"/>
    </location>
</feature>